<keyword evidence="2" id="KW-1133">Transmembrane helix</keyword>
<sequence>MSQIPPGWYPDQHGHRRWWDGQQWTEHVQDGAPPPDQAPTRLPPQQPGLAEPTVRPSSPPPQQQPPWQQPQPFQQPAWQQPHQQPYQQQPSGPGGKRRRGPLVAGVLALVLLLVGGGVAAVLLLGGDDGGDPDDDPTDETPAPAAEVDPAALAVLTDYFDGVVAGDCAALGLLSPDAAASASVDVGTCDSQTGILYFGTVALEGCELEVVSGNQVDDASARVAYDVNGCSDGARNVRETVSLRQVDGDWRLDDVPGFTLG</sequence>
<name>A0ABP9PBY5_9ACTN</name>
<accession>A0ABP9PBY5</accession>
<dbReference type="Pfam" id="PF10708">
    <property type="entry name" value="DUF2510"/>
    <property type="match status" value="1"/>
</dbReference>
<feature type="transmembrane region" description="Helical" evidence="2">
    <location>
        <begin position="102"/>
        <end position="124"/>
    </location>
</feature>
<evidence type="ECO:0000259" key="3">
    <source>
        <dbReference type="Pfam" id="PF10708"/>
    </source>
</evidence>
<dbReference type="Proteomes" id="UP001500221">
    <property type="component" value="Unassembled WGS sequence"/>
</dbReference>
<dbReference type="EMBL" id="BAABKG010000001">
    <property type="protein sequence ID" value="GAA5144181.1"/>
    <property type="molecule type" value="Genomic_DNA"/>
</dbReference>
<evidence type="ECO:0000256" key="2">
    <source>
        <dbReference type="SAM" id="Phobius"/>
    </source>
</evidence>
<comment type="caution">
    <text evidence="4">The sequence shown here is derived from an EMBL/GenBank/DDBJ whole genome shotgun (WGS) entry which is preliminary data.</text>
</comment>
<dbReference type="InterPro" id="IPR018929">
    <property type="entry name" value="DUF2510"/>
</dbReference>
<proteinExistence type="predicted"/>
<feature type="domain" description="DUF2510" evidence="3">
    <location>
        <begin position="6"/>
        <end position="36"/>
    </location>
</feature>
<feature type="compositionally biased region" description="Pro residues" evidence="1">
    <location>
        <begin position="32"/>
        <end position="46"/>
    </location>
</feature>
<evidence type="ECO:0000256" key="1">
    <source>
        <dbReference type="SAM" id="MobiDB-lite"/>
    </source>
</evidence>
<gene>
    <name evidence="4" type="ORF">GCM10023340_11410</name>
</gene>
<dbReference type="RefSeq" id="WP_345455411.1">
    <property type="nucleotide sequence ID" value="NZ_BAABKG010000001.1"/>
</dbReference>
<keyword evidence="2" id="KW-0812">Transmembrane</keyword>
<feature type="compositionally biased region" description="Low complexity" evidence="1">
    <location>
        <begin position="70"/>
        <end position="91"/>
    </location>
</feature>
<keyword evidence="5" id="KW-1185">Reference proteome</keyword>
<protein>
    <recommendedName>
        <fullName evidence="3">DUF2510 domain-containing protein</fullName>
    </recommendedName>
</protein>
<feature type="compositionally biased region" description="Pro residues" evidence="1">
    <location>
        <begin position="57"/>
        <end position="69"/>
    </location>
</feature>
<reference evidence="5" key="1">
    <citation type="journal article" date="2019" name="Int. J. Syst. Evol. Microbiol.">
        <title>The Global Catalogue of Microorganisms (GCM) 10K type strain sequencing project: providing services to taxonomists for standard genome sequencing and annotation.</title>
        <authorList>
            <consortium name="The Broad Institute Genomics Platform"/>
            <consortium name="The Broad Institute Genome Sequencing Center for Infectious Disease"/>
            <person name="Wu L."/>
            <person name="Ma J."/>
        </authorList>
    </citation>
    <scope>NUCLEOTIDE SEQUENCE [LARGE SCALE GENOMIC DNA]</scope>
    <source>
        <strain evidence="5">JCM 18459</strain>
    </source>
</reference>
<evidence type="ECO:0000313" key="5">
    <source>
        <dbReference type="Proteomes" id="UP001500221"/>
    </source>
</evidence>
<feature type="region of interest" description="Disordered" evidence="1">
    <location>
        <begin position="1"/>
        <end position="99"/>
    </location>
</feature>
<keyword evidence="2" id="KW-0472">Membrane</keyword>
<organism evidence="4 5">
    <name type="scientific">Nocardioides marinquilinus</name>
    <dbReference type="NCBI Taxonomy" id="1210400"/>
    <lineage>
        <taxon>Bacteria</taxon>
        <taxon>Bacillati</taxon>
        <taxon>Actinomycetota</taxon>
        <taxon>Actinomycetes</taxon>
        <taxon>Propionibacteriales</taxon>
        <taxon>Nocardioidaceae</taxon>
        <taxon>Nocardioides</taxon>
    </lineage>
</organism>
<evidence type="ECO:0000313" key="4">
    <source>
        <dbReference type="EMBL" id="GAA5144181.1"/>
    </source>
</evidence>